<evidence type="ECO:0000313" key="1">
    <source>
        <dbReference type="EMBL" id="RCH44906.1"/>
    </source>
</evidence>
<dbReference type="RefSeq" id="WP_114001901.1">
    <property type="nucleotide sequence ID" value="NZ_PSQG01000006.1"/>
</dbReference>
<proteinExistence type="predicted"/>
<name>A0A367G482_9FIRM</name>
<accession>A0A367G482</accession>
<comment type="caution">
    <text evidence="1">The sequence shown here is derived from an EMBL/GenBank/DDBJ whole genome shotgun (WGS) entry which is preliminary data.</text>
</comment>
<reference evidence="1 2" key="1">
    <citation type="submission" date="2018-02" db="EMBL/GenBank/DDBJ databases">
        <title>Complete genome sequencing of Faecalibacterium prausnitzii strains isolated from the human gut.</title>
        <authorList>
            <person name="Fitzgerald B.C."/>
            <person name="Shkoporov A.N."/>
            <person name="Ross P.R."/>
            <person name="Hill C."/>
        </authorList>
    </citation>
    <scope>NUCLEOTIDE SEQUENCE [LARGE SCALE GENOMIC DNA]</scope>
    <source>
        <strain evidence="1 2">APC942/31-1</strain>
    </source>
</reference>
<protein>
    <submittedName>
        <fullName evidence="1">Uncharacterized protein</fullName>
    </submittedName>
</protein>
<dbReference type="AlphaFoldDB" id="A0A367G482"/>
<evidence type="ECO:0000313" key="2">
    <source>
        <dbReference type="Proteomes" id="UP000253208"/>
    </source>
</evidence>
<gene>
    <name evidence="1" type="ORF">C4886_05500</name>
</gene>
<dbReference type="Proteomes" id="UP000253208">
    <property type="component" value="Unassembled WGS sequence"/>
</dbReference>
<dbReference type="EMBL" id="PSQG01000006">
    <property type="protein sequence ID" value="RCH44906.1"/>
    <property type="molecule type" value="Genomic_DNA"/>
</dbReference>
<sequence length="97" mass="10945">MTRVHPQFLMNGMKKAMETQDFDEFNKELAKGMNYWTNTLNTEIGPLDPNEVPLIITALRELADTYEKVVPGSGKIADTFHGNVKAQVFVMKMPKGN</sequence>
<organism evidence="1 2">
    <name type="scientific">Blautia obeum</name>
    <dbReference type="NCBI Taxonomy" id="40520"/>
    <lineage>
        <taxon>Bacteria</taxon>
        <taxon>Bacillati</taxon>
        <taxon>Bacillota</taxon>
        <taxon>Clostridia</taxon>
        <taxon>Lachnospirales</taxon>
        <taxon>Lachnospiraceae</taxon>
        <taxon>Blautia</taxon>
    </lineage>
</organism>